<dbReference type="RefSeq" id="WP_170864706.1">
    <property type="nucleotide sequence ID" value="NZ_FODV01000002.1"/>
</dbReference>
<dbReference type="OrthoDB" id="182160at2157"/>
<evidence type="ECO:0000259" key="1">
    <source>
        <dbReference type="PROSITE" id="PS00028"/>
    </source>
</evidence>
<dbReference type="Proteomes" id="UP000199126">
    <property type="component" value="Unassembled WGS sequence"/>
</dbReference>
<name>A0A1H8PH99_9EURY</name>
<feature type="domain" description="C2H2-type" evidence="1">
    <location>
        <begin position="16"/>
        <end position="37"/>
    </location>
</feature>
<reference evidence="3" key="1">
    <citation type="submission" date="2016-10" db="EMBL/GenBank/DDBJ databases">
        <authorList>
            <person name="Varghese N."/>
            <person name="Submissions S."/>
        </authorList>
    </citation>
    <scope>NUCLEOTIDE SEQUENCE [LARGE SCALE GENOMIC DNA]</scope>
    <source>
        <strain evidence="3">CGMCC 1.10121</strain>
    </source>
</reference>
<protein>
    <recommendedName>
        <fullName evidence="1">C2H2-type domain-containing protein</fullName>
    </recommendedName>
</protein>
<dbReference type="AlphaFoldDB" id="A0A1H8PH99"/>
<proteinExistence type="predicted"/>
<accession>A0A1H8PH99</accession>
<organism evidence="2 3">
    <name type="scientific">Halogranum amylolyticum</name>
    <dbReference type="NCBI Taxonomy" id="660520"/>
    <lineage>
        <taxon>Archaea</taxon>
        <taxon>Methanobacteriati</taxon>
        <taxon>Methanobacteriota</taxon>
        <taxon>Stenosarchaea group</taxon>
        <taxon>Halobacteria</taxon>
        <taxon>Halobacteriales</taxon>
        <taxon>Haloferacaceae</taxon>
    </lineage>
</organism>
<evidence type="ECO:0000313" key="2">
    <source>
        <dbReference type="EMBL" id="SEO41310.1"/>
    </source>
</evidence>
<keyword evidence="3" id="KW-1185">Reference proteome</keyword>
<dbReference type="InterPro" id="IPR013087">
    <property type="entry name" value="Znf_C2H2_type"/>
</dbReference>
<sequence>MARERKEDATRLPVECPLCHHPVAAEATLVDHLRGDHTKHELAAFIERYYEEFA</sequence>
<dbReference type="PROSITE" id="PS00028">
    <property type="entry name" value="ZINC_FINGER_C2H2_1"/>
    <property type="match status" value="1"/>
</dbReference>
<dbReference type="EMBL" id="FODV01000002">
    <property type="protein sequence ID" value="SEO41310.1"/>
    <property type="molecule type" value="Genomic_DNA"/>
</dbReference>
<evidence type="ECO:0000313" key="3">
    <source>
        <dbReference type="Proteomes" id="UP000199126"/>
    </source>
</evidence>
<gene>
    <name evidence="2" type="ORF">SAMN04487948_102303</name>
</gene>